<gene>
    <name evidence="4" type="ORF">SO694_000011063</name>
</gene>
<dbReference type="PANTHER" id="PTHR43187">
    <property type="entry name" value="GLUTAMINE AMIDOTRANSFERASE DUG3-RELATED"/>
    <property type="match status" value="1"/>
</dbReference>
<feature type="compositionally biased region" description="Basic residues" evidence="2">
    <location>
        <begin position="264"/>
        <end position="292"/>
    </location>
</feature>
<dbReference type="InterPro" id="IPR029021">
    <property type="entry name" value="Prot-tyrosine_phosphatase-like"/>
</dbReference>
<reference evidence="4 5" key="1">
    <citation type="submission" date="2024-03" db="EMBL/GenBank/DDBJ databases">
        <title>Aureococcus anophagefferens CCMP1851 and Kratosvirus quantuckense: Draft genome of a second virus-susceptible host strain in the model system.</title>
        <authorList>
            <person name="Chase E."/>
            <person name="Truchon A.R."/>
            <person name="Schepens W."/>
            <person name="Wilhelm S.W."/>
        </authorList>
    </citation>
    <scope>NUCLEOTIDE SEQUENCE [LARGE SCALE GENOMIC DNA]</scope>
    <source>
        <strain evidence="4 5">CCMP1851</strain>
    </source>
</reference>
<feature type="region of interest" description="Disordered" evidence="2">
    <location>
        <begin position="655"/>
        <end position="698"/>
    </location>
</feature>
<keyword evidence="1" id="KW-0315">Glutamine amidotransferase</keyword>
<dbReference type="PANTHER" id="PTHR43187:SF1">
    <property type="entry name" value="GLUTAMINE AMIDOTRANSFERASE DUG3-RELATED"/>
    <property type="match status" value="1"/>
</dbReference>
<evidence type="ECO:0000256" key="1">
    <source>
        <dbReference type="ARBA" id="ARBA00022962"/>
    </source>
</evidence>
<protein>
    <submittedName>
        <fullName evidence="4">Glutamine-fructose-6-phosphate transaminase</fullName>
    </submittedName>
</protein>
<feature type="compositionally biased region" description="Acidic residues" evidence="2">
    <location>
        <begin position="665"/>
        <end position="675"/>
    </location>
</feature>
<feature type="domain" description="Glutamine amidotransferase type-2" evidence="3">
    <location>
        <begin position="2"/>
        <end position="244"/>
    </location>
</feature>
<keyword evidence="5" id="KW-1185">Reference proteome</keyword>
<dbReference type="InterPro" id="IPR029055">
    <property type="entry name" value="Ntn_hydrolases_N"/>
</dbReference>
<name>A0ABR1GCG5_AURAN</name>
<dbReference type="InterPro" id="IPR052373">
    <property type="entry name" value="Gamma-glu_amide_hydrolase"/>
</dbReference>
<feature type="region of interest" description="Disordered" evidence="2">
    <location>
        <begin position="264"/>
        <end position="294"/>
    </location>
</feature>
<evidence type="ECO:0000313" key="5">
    <source>
        <dbReference type="Proteomes" id="UP001363151"/>
    </source>
</evidence>
<evidence type="ECO:0000259" key="3">
    <source>
        <dbReference type="PROSITE" id="PS51278"/>
    </source>
</evidence>
<dbReference type="SUPFAM" id="SSF56235">
    <property type="entry name" value="N-terminal nucleophile aminohydrolases (Ntn hydrolases)"/>
    <property type="match status" value="1"/>
</dbReference>
<accession>A0ABR1GCG5</accession>
<dbReference type="Proteomes" id="UP001363151">
    <property type="component" value="Unassembled WGS sequence"/>
</dbReference>
<dbReference type="InterPro" id="IPR026869">
    <property type="entry name" value="EgtC-like"/>
</dbReference>
<evidence type="ECO:0000313" key="4">
    <source>
        <dbReference type="EMBL" id="KAK7253501.1"/>
    </source>
</evidence>
<dbReference type="Pfam" id="PF13230">
    <property type="entry name" value="GATase_4"/>
    <property type="match status" value="1"/>
</dbReference>
<dbReference type="CDD" id="cd01908">
    <property type="entry name" value="YafJ"/>
    <property type="match status" value="1"/>
</dbReference>
<dbReference type="Gene3D" id="3.60.20.10">
    <property type="entry name" value="Glutamine Phosphoribosylpyrophosphate, subunit 1, domain 1"/>
    <property type="match status" value="1"/>
</dbReference>
<dbReference type="Gene3D" id="3.90.190.10">
    <property type="entry name" value="Protein tyrosine phosphatase superfamily"/>
    <property type="match status" value="1"/>
</dbReference>
<proteinExistence type="predicted"/>
<evidence type="ECO:0000256" key="2">
    <source>
        <dbReference type="SAM" id="MobiDB-lite"/>
    </source>
</evidence>
<dbReference type="InterPro" id="IPR017932">
    <property type="entry name" value="GATase_2_dom"/>
</dbReference>
<feature type="region of interest" description="Disordered" evidence="2">
    <location>
        <begin position="452"/>
        <end position="499"/>
    </location>
</feature>
<comment type="caution">
    <text evidence="4">The sequence shown here is derived from an EMBL/GenBank/DDBJ whole genome shotgun (WGS) entry which is preliminary data.</text>
</comment>
<sequence>MCRWLVYCSAEPIVLADLVLNSHHSIVRQSFSGGFHPDCSDKNNMRMNADGFGLGWYGLRESGASAAIFRSITPAWSCAWSNRNLRELAGVVSSRCCFAHVRAATPGSVVSEENTHPFRYGRLLFQHNGHIEGFARVKRRLIEKLPDGLLAWVDGSTDSEYCFALLLAQLERPGRADRFPVAELEFAVLRTLAILKALGDDERIVDGFSTCNFALADGASVVITRYCDKAPQIPPPSLYYTFRCSNELKAALVSGADDARAAGLRRRGRARRRRRRAARRRRRAGAGRRRGARAAGGVRRAAPAFMCASSPWTPGEHWARFVEENTIISFAARAGGYCALALSGLDPNLGDGSSCSSISPVDPHVFVVNDLGLFLFRMEGAKDIMESYAAQGLEPYAAAVAAWADLAPSAPGEDAAETAPINGNDARCTKVRGATNGVKTVPGARAVRVAPRDNAAQSRYTHMAEPTKRARRASAAAMPPPPPRPATSAGGGAPAWSKADWERWSRAPRMATLEVGEGCALLLMKAPLGERYEDRYGGEAYLHDARDWDDWDVKHVKLGARRGPADRLVDAAPTRIEVDEAVAAAEAWKRPSVAAVYSLDGCNTPGLVAVAALVELRGAPVNAAFNAVAEHRPLFRQKHVAWLKARYPALAAAPAPRPAWLGGGDDGDDASDGEEPLAAAAAPAPAAARADADARRPA</sequence>
<organism evidence="4 5">
    <name type="scientific">Aureococcus anophagefferens</name>
    <name type="common">Harmful bloom alga</name>
    <dbReference type="NCBI Taxonomy" id="44056"/>
    <lineage>
        <taxon>Eukaryota</taxon>
        <taxon>Sar</taxon>
        <taxon>Stramenopiles</taxon>
        <taxon>Ochrophyta</taxon>
        <taxon>Pelagophyceae</taxon>
        <taxon>Pelagomonadales</taxon>
        <taxon>Pelagomonadaceae</taxon>
        <taxon>Aureococcus</taxon>
    </lineage>
</organism>
<dbReference type="PROSITE" id="PS51278">
    <property type="entry name" value="GATASE_TYPE_2"/>
    <property type="match status" value="1"/>
</dbReference>
<feature type="compositionally biased region" description="Low complexity" evidence="2">
    <location>
        <begin position="678"/>
        <end position="689"/>
    </location>
</feature>
<dbReference type="EMBL" id="JBBJCI010000035">
    <property type="protein sequence ID" value="KAK7253501.1"/>
    <property type="molecule type" value="Genomic_DNA"/>
</dbReference>